<sequence>MTPAELTLFQMTESELTPSERLQRCGWCELHVPPHWELVSFCEAMHSRWAGRVAELLAELEPRWFDGSGRPGTVAAYIASKTLKSEGAGIYVRAAHPSKCRWEPYEVTGPRFYASVIGEAWRQHDSGGAEGVHSASPVRPVPRAPESTLKLLWPEVADRAGPWVTELGWTVVPPHSDPQALHADITSDPAVPDGHPRRVGRYHHIAWKPAAASANSRGECATEIAVTTEVAPAAFTNGEVGPEHYAALETPSTPAIAFDSECLHRGGSTLGTAGWTATCTVQLCSARGWAALGCDGRCEPRVLEFTLRMATAEQLTAGEWVVPAEDLGGSGAGDDVESTRASGHA</sequence>
<protein>
    <submittedName>
        <fullName evidence="2">Uncharacterized protein</fullName>
    </submittedName>
</protein>
<gene>
    <name evidence="2" type="ORF">HERI1096_LOCUS11433</name>
</gene>
<reference evidence="2" key="1">
    <citation type="submission" date="2021-01" db="EMBL/GenBank/DDBJ databases">
        <authorList>
            <person name="Corre E."/>
            <person name="Pelletier E."/>
            <person name="Niang G."/>
            <person name="Scheremetjew M."/>
            <person name="Finn R."/>
            <person name="Kale V."/>
            <person name="Holt S."/>
            <person name="Cochrane G."/>
            <person name="Meng A."/>
            <person name="Brown T."/>
            <person name="Cohen L."/>
        </authorList>
    </citation>
    <scope>NUCLEOTIDE SEQUENCE</scope>
    <source>
        <strain evidence="2">CCMP281</strain>
    </source>
</reference>
<proteinExistence type="predicted"/>
<dbReference type="AlphaFoldDB" id="A0A7S3AP08"/>
<feature type="region of interest" description="Disordered" evidence="1">
    <location>
        <begin position="326"/>
        <end position="345"/>
    </location>
</feature>
<evidence type="ECO:0000256" key="1">
    <source>
        <dbReference type="SAM" id="MobiDB-lite"/>
    </source>
</evidence>
<name>A0A7S3AP08_9EUKA</name>
<accession>A0A7S3AP08</accession>
<dbReference type="EMBL" id="HBHX01020487">
    <property type="protein sequence ID" value="CAE0110773.1"/>
    <property type="molecule type" value="Transcribed_RNA"/>
</dbReference>
<organism evidence="2">
    <name type="scientific">Haptolina ericina</name>
    <dbReference type="NCBI Taxonomy" id="156174"/>
    <lineage>
        <taxon>Eukaryota</taxon>
        <taxon>Haptista</taxon>
        <taxon>Haptophyta</taxon>
        <taxon>Prymnesiophyceae</taxon>
        <taxon>Prymnesiales</taxon>
        <taxon>Prymnesiaceae</taxon>
        <taxon>Haptolina</taxon>
    </lineage>
</organism>
<evidence type="ECO:0000313" key="2">
    <source>
        <dbReference type="EMBL" id="CAE0110773.1"/>
    </source>
</evidence>